<evidence type="ECO:0000313" key="2">
    <source>
        <dbReference type="Proteomes" id="UP000051936"/>
    </source>
</evidence>
<dbReference type="AlphaFoldDB" id="A0A0R3CXV5"/>
<name>A0A0R3CXV5_9BRAD</name>
<dbReference type="Proteomes" id="UP000051936">
    <property type="component" value="Unassembled WGS sequence"/>
</dbReference>
<dbReference type="EMBL" id="LJYG01000110">
    <property type="protein sequence ID" value="KRQ02410.1"/>
    <property type="molecule type" value="Genomic_DNA"/>
</dbReference>
<sequence length="111" mass="12614">MTIRQSDKGGDRISPKAIEIFKAMQELSGCVCAVMTSRCPVCDECWRLHNELHDELQLKPYQWPAIVNPDEGESVYPPESGGAAWHPQAKALWRELERRAAHHSIDRCCRA</sequence>
<accession>A0A0R3CXV5</accession>
<dbReference type="RefSeq" id="WP_057756987.1">
    <property type="nucleotide sequence ID" value="NZ_LJYG01000110.1"/>
</dbReference>
<keyword evidence="2" id="KW-1185">Reference proteome</keyword>
<proteinExistence type="predicted"/>
<evidence type="ECO:0000313" key="1">
    <source>
        <dbReference type="EMBL" id="KRQ02410.1"/>
    </source>
</evidence>
<protein>
    <submittedName>
        <fullName evidence="1">Uncharacterized protein</fullName>
    </submittedName>
</protein>
<gene>
    <name evidence="1" type="ORF">AOQ71_34890</name>
</gene>
<dbReference type="STRING" id="989370.AOQ71_34890"/>
<comment type="caution">
    <text evidence="1">The sequence shown here is derived from an EMBL/GenBank/DDBJ whole genome shotgun (WGS) entry which is preliminary data.</text>
</comment>
<organism evidence="1 2">
    <name type="scientific">Bradyrhizobium manausense</name>
    <dbReference type="NCBI Taxonomy" id="989370"/>
    <lineage>
        <taxon>Bacteria</taxon>
        <taxon>Pseudomonadati</taxon>
        <taxon>Pseudomonadota</taxon>
        <taxon>Alphaproteobacteria</taxon>
        <taxon>Hyphomicrobiales</taxon>
        <taxon>Nitrobacteraceae</taxon>
        <taxon>Bradyrhizobium</taxon>
    </lineage>
</organism>
<reference evidence="1 2" key="1">
    <citation type="submission" date="2015-09" db="EMBL/GenBank/DDBJ databases">
        <title>Draft Genome Sequence of Bradyrhizobium manausense Strain BR 3351T, a Novel Symbiotic Nitrogen-Fixing Alphaproteobacterium Isolated from Brazilian Amazon Rain Forest.</title>
        <authorList>
            <person name="De Araujo J.L."/>
            <person name="Zilli J.E."/>
        </authorList>
    </citation>
    <scope>NUCLEOTIDE SEQUENCE [LARGE SCALE GENOMIC DNA]</scope>
    <source>
        <strain evidence="1 2">BR3351</strain>
    </source>
</reference>